<dbReference type="Gene3D" id="1.25.10.10">
    <property type="entry name" value="Leucine-rich Repeat Variant"/>
    <property type="match status" value="1"/>
</dbReference>
<dbReference type="RefSeq" id="WP_204606025.1">
    <property type="nucleotide sequence ID" value="NZ_JBHSED010000067.1"/>
</dbReference>
<dbReference type="InterPro" id="IPR016024">
    <property type="entry name" value="ARM-type_fold"/>
</dbReference>
<dbReference type="InterPro" id="IPR011989">
    <property type="entry name" value="ARM-like"/>
</dbReference>
<dbReference type="EMBL" id="JBHSED010000067">
    <property type="protein sequence ID" value="MFC4306846.1"/>
    <property type="molecule type" value="Genomic_DNA"/>
</dbReference>
<gene>
    <name evidence="1" type="ORF">ACFO1S_25835</name>
</gene>
<reference evidence="2" key="1">
    <citation type="journal article" date="2019" name="Int. J. Syst. Evol. Microbiol.">
        <title>The Global Catalogue of Microorganisms (GCM) 10K type strain sequencing project: providing services to taxonomists for standard genome sequencing and annotation.</title>
        <authorList>
            <consortium name="The Broad Institute Genomics Platform"/>
            <consortium name="The Broad Institute Genome Sequencing Center for Infectious Disease"/>
            <person name="Wu L."/>
            <person name="Ma J."/>
        </authorList>
    </citation>
    <scope>NUCLEOTIDE SEQUENCE [LARGE SCALE GENOMIC DNA]</scope>
    <source>
        <strain evidence="2">CGMCC 4.1641</strain>
    </source>
</reference>
<dbReference type="Proteomes" id="UP001595755">
    <property type="component" value="Unassembled WGS sequence"/>
</dbReference>
<comment type="caution">
    <text evidence="1">The sequence shown here is derived from an EMBL/GenBank/DDBJ whole genome shotgun (WGS) entry which is preliminary data.</text>
</comment>
<organism evidence="1 2">
    <name type="scientific">Cohnella boryungensis</name>
    <dbReference type="NCBI Taxonomy" id="768479"/>
    <lineage>
        <taxon>Bacteria</taxon>
        <taxon>Bacillati</taxon>
        <taxon>Bacillota</taxon>
        <taxon>Bacilli</taxon>
        <taxon>Bacillales</taxon>
        <taxon>Paenibacillaceae</taxon>
        <taxon>Cohnella</taxon>
    </lineage>
</organism>
<name>A0ABV8SHM7_9BACL</name>
<sequence length="601" mass="67238">MSIETLHELHQETRRLFIAGSKLAHGDLRLGKLLPTVRKLGEASPVFNRVAQAVEQTVNARPEESDEKLLDLSALLHSILHTQGRTDLQAETTPLSGTVSFDYVFQPYRKLQPVIEALTEKGQGRLEVIRQACEEGTIRDYRLLVPVVAALDDSYAEIPELVEERIVPRFGNAALPVLLQHFRPDGGKGDSRKLRLIYRLQGEGAKELLLRIGAEGSPEVRSTAIELLGNFADQEAFLLSQTNEKRKEIRRSALLALAALGTANASDRIYKALLSKDRELAVEAIAQSRDADLHRRVVAYAREAGEAALLNVKKGEEVWAPLQASLDALYGHSSPEAFGLLQDLLSDQAFVVHAPLGLQRTAVRLLVDDSSEEARSLTISLADRHKGRFLSYSLHAAVESLDPEQVYERFSKYAASEKRTELGDFFKRYLPPVTDGMTEDLEEDLEEEEYGRSPDRPRPIDRRWLGVFIRIDELEAVCRLAWEADALTVEYLKAKCAAKKDFTDSEIIHALLALFKLGCPEAPEVLMDVLESGKRRMIYYLYPEQALLLRQLPGVYGEKLALQAEKLHYPSVREQVLEIADELRLKTEAASIGGSNEKGFL</sequence>
<accession>A0ABV8SHM7</accession>
<keyword evidence="2" id="KW-1185">Reference proteome</keyword>
<evidence type="ECO:0000313" key="2">
    <source>
        <dbReference type="Proteomes" id="UP001595755"/>
    </source>
</evidence>
<proteinExistence type="predicted"/>
<dbReference type="Pfam" id="PF13646">
    <property type="entry name" value="HEAT_2"/>
    <property type="match status" value="1"/>
</dbReference>
<protein>
    <submittedName>
        <fullName evidence="1">HEAT repeat domain-containing protein</fullName>
    </submittedName>
</protein>
<dbReference type="SUPFAM" id="SSF48371">
    <property type="entry name" value="ARM repeat"/>
    <property type="match status" value="1"/>
</dbReference>
<evidence type="ECO:0000313" key="1">
    <source>
        <dbReference type="EMBL" id="MFC4306846.1"/>
    </source>
</evidence>